<dbReference type="Gene3D" id="3.20.20.70">
    <property type="entry name" value="Aldolase class I"/>
    <property type="match status" value="1"/>
</dbReference>
<protein>
    <recommendedName>
        <fullName evidence="3">Hydrolase</fullName>
    </recommendedName>
</protein>
<dbReference type="RefSeq" id="WP_258499145.1">
    <property type="nucleotide sequence ID" value="NZ_JANSKA010000004.1"/>
</dbReference>
<proteinExistence type="predicted"/>
<dbReference type="InterPro" id="IPR013785">
    <property type="entry name" value="Aldolase_TIM"/>
</dbReference>
<evidence type="ECO:0008006" key="3">
    <source>
        <dbReference type="Google" id="ProtNLM"/>
    </source>
</evidence>
<evidence type="ECO:0000313" key="2">
    <source>
        <dbReference type="Proteomes" id="UP001204320"/>
    </source>
</evidence>
<keyword evidence="2" id="KW-1185">Reference proteome</keyword>
<accession>A0ABT1Z8X8</accession>
<sequence>MEDNVSDPIVVPTTAKKEAPIIQARLRHKILKMPEEAWKASGIRIFGRKIRALVYTTDLAVIKNCDADAVFAVYPFTPQQSISEAIIDASSIPVFCGIGGGTTRGVRTVTLAHDVECQGAMGVVLNSPISNVNLRAVSLAIDIPTVITVVSADTDIAARIDAGAAIINVAGGKDTPAIVSKIREKFPDVPIIASSGGTEESTRATIEAGANAITYTPPAPAILFKQMMAQYRSPASTAEQPQHTALEVLQAAGLWHDQHDQQQ</sequence>
<dbReference type="Proteomes" id="UP001204320">
    <property type="component" value="Unassembled WGS sequence"/>
</dbReference>
<reference evidence="1 2" key="1">
    <citation type="submission" date="2022-08" db="EMBL/GenBank/DDBJ databases">
        <title>Tractidigestivibacter montrealensis type strain KD21.</title>
        <authorList>
            <person name="Diop K."/>
            <person name="Richard C."/>
            <person name="Routy B."/>
        </authorList>
    </citation>
    <scope>NUCLEOTIDE SEQUENCE [LARGE SCALE GENOMIC DNA]</scope>
    <source>
        <strain evidence="1 2">KD21</strain>
    </source>
</reference>
<dbReference type="EMBL" id="JANSKA010000004">
    <property type="protein sequence ID" value="MCR9036660.1"/>
    <property type="molecule type" value="Genomic_DNA"/>
</dbReference>
<name>A0ABT1Z8X8_9ACTN</name>
<comment type="caution">
    <text evidence="1">The sequence shown here is derived from an EMBL/GenBank/DDBJ whole genome shotgun (WGS) entry which is preliminary data.</text>
</comment>
<evidence type="ECO:0000313" key="1">
    <source>
        <dbReference type="EMBL" id="MCR9036660.1"/>
    </source>
</evidence>
<dbReference type="SUPFAM" id="SSF51412">
    <property type="entry name" value="Inosine monophosphate dehydrogenase (IMPDH)"/>
    <property type="match status" value="1"/>
</dbReference>
<gene>
    <name evidence="1" type="ORF">NVS32_06825</name>
</gene>
<organism evidence="1 2">
    <name type="scientific">Tractidigestivibacter montrealensis</name>
    <dbReference type="NCBI Taxonomy" id="2972466"/>
    <lineage>
        <taxon>Bacteria</taxon>
        <taxon>Bacillati</taxon>
        <taxon>Actinomycetota</taxon>
        <taxon>Coriobacteriia</taxon>
        <taxon>Coriobacteriales</taxon>
        <taxon>Atopobiaceae</taxon>
        <taxon>Tractidigestivibacter</taxon>
    </lineage>
</organism>